<comment type="caution">
    <text evidence="1">The sequence shown here is derived from an EMBL/GenBank/DDBJ whole genome shotgun (WGS) entry which is preliminary data.</text>
</comment>
<reference evidence="1 2" key="1">
    <citation type="journal article" date="2020" name="Nat. Food">
        <title>A phased Vanilla planifolia genome enables genetic improvement of flavour and production.</title>
        <authorList>
            <person name="Hasing T."/>
            <person name="Tang H."/>
            <person name="Brym M."/>
            <person name="Khazi F."/>
            <person name="Huang T."/>
            <person name="Chambers A.H."/>
        </authorList>
    </citation>
    <scope>NUCLEOTIDE SEQUENCE [LARGE SCALE GENOMIC DNA]</scope>
    <source>
        <tissue evidence="1">Leaf</tissue>
    </source>
</reference>
<gene>
    <name evidence="1" type="ORF">HPP92_016962</name>
</gene>
<accession>A0A835QFS0</accession>
<evidence type="ECO:0000313" key="2">
    <source>
        <dbReference type="Proteomes" id="UP000639772"/>
    </source>
</evidence>
<protein>
    <submittedName>
        <fullName evidence="1">Uncharacterized protein</fullName>
    </submittedName>
</protein>
<name>A0A835QFS0_VANPL</name>
<dbReference type="EMBL" id="JADCNM010000008">
    <property type="protein sequence ID" value="KAG0472416.1"/>
    <property type="molecule type" value="Genomic_DNA"/>
</dbReference>
<organism evidence="1 2">
    <name type="scientific">Vanilla planifolia</name>
    <name type="common">Vanilla</name>
    <dbReference type="NCBI Taxonomy" id="51239"/>
    <lineage>
        <taxon>Eukaryota</taxon>
        <taxon>Viridiplantae</taxon>
        <taxon>Streptophyta</taxon>
        <taxon>Embryophyta</taxon>
        <taxon>Tracheophyta</taxon>
        <taxon>Spermatophyta</taxon>
        <taxon>Magnoliopsida</taxon>
        <taxon>Liliopsida</taxon>
        <taxon>Asparagales</taxon>
        <taxon>Orchidaceae</taxon>
        <taxon>Vanilloideae</taxon>
        <taxon>Vanilleae</taxon>
        <taxon>Vanilla</taxon>
    </lineage>
</organism>
<dbReference type="Proteomes" id="UP000639772">
    <property type="component" value="Unassembled WGS sequence"/>
</dbReference>
<sequence>MADLVTKMEEERREVALFAERYPVSRFLPWSDSDAELAQYPELVSKATRLPTVFSHSHCFLHPSSRQEDLQESSSPDASWVTEVWGYAADSQPAADSPYIKEWQAEIETESIEVPQKVKQIMRTSVNPEEKIAESCVEVGRQNWSDPSKRNFSAVGVALGEIGKCSIGTKWMPGKRDAVTSAVKLQLMQYPQKDDHFDITNYKDLVFFF</sequence>
<proteinExistence type="predicted"/>
<dbReference type="AlphaFoldDB" id="A0A835QFS0"/>
<evidence type="ECO:0000313" key="1">
    <source>
        <dbReference type="EMBL" id="KAG0472416.1"/>
    </source>
</evidence>